<dbReference type="SMART" id="SM00320">
    <property type="entry name" value="WD40"/>
    <property type="match status" value="7"/>
</dbReference>
<dbReference type="Proteomes" id="UP000515151">
    <property type="component" value="Chromosome 2"/>
</dbReference>
<dbReference type="InterPro" id="IPR020472">
    <property type="entry name" value="WD40_PAC1"/>
</dbReference>
<feature type="compositionally biased region" description="Polar residues" evidence="4">
    <location>
        <begin position="236"/>
        <end position="245"/>
    </location>
</feature>
<dbReference type="InterPro" id="IPR001680">
    <property type="entry name" value="WD40_rpt"/>
</dbReference>
<feature type="region of interest" description="Disordered" evidence="4">
    <location>
        <begin position="11"/>
        <end position="33"/>
    </location>
</feature>
<dbReference type="Pfam" id="PF00400">
    <property type="entry name" value="WD40"/>
    <property type="match status" value="5"/>
</dbReference>
<organism evidence="5 7">
    <name type="scientific">Punica granatum</name>
    <name type="common">Pomegranate</name>
    <dbReference type="NCBI Taxonomy" id="22663"/>
    <lineage>
        <taxon>Eukaryota</taxon>
        <taxon>Viridiplantae</taxon>
        <taxon>Streptophyta</taxon>
        <taxon>Embryophyta</taxon>
        <taxon>Tracheophyta</taxon>
        <taxon>Spermatophyta</taxon>
        <taxon>Magnoliopsida</taxon>
        <taxon>eudicotyledons</taxon>
        <taxon>Gunneridae</taxon>
        <taxon>Pentapetalae</taxon>
        <taxon>rosids</taxon>
        <taxon>malvids</taxon>
        <taxon>Myrtales</taxon>
        <taxon>Lythraceae</taxon>
        <taxon>Punica</taxon>
    </lineage>
</organism>
<dbReference type="PANTHER" id="PTHR44376:SF9">
    <property type="entry name" value="TRANSCRIPTIONAL COREPRESSOR LEUNIG_HOMOLOG"/>
    <property type="match status" value="1"/>
</dbReference>
<evidence type="ECO:0000313" key="5">
    <source>
        <dbReference type="Proteomes" id="UP000515151"/>
    </source>
</evidence>
<keyword evidence="5" id="KW-1185">Reference proteome</keyword>
<dbReference type="AlphaFoldDB" id="A0A6P8CB57"/>
<dbReference type="PANTHER" id="PTHR44376">
    <property type="entry name" value="TRANSCRIPTIONAL REGULATOR OF FILAMENTOUS GROWTH FLO8"/>
    <property type="match status" value="1"/>
</dbReference>
<feature type="repeat" description="WD" evidence="3">
    <location>
        <begin position="487"/>
        <end position="529"/>
    </location>
</feature>
<feature type="repeat" description="WD" evidence="3">
    <location>
        <begin position="402"/>
        <end position="443"/>
    </location>
</feature>
<evidence type="ECO:0000256" key="1">
    <source>
        <dbReference type="ARBA" id="ARBA00022574"/>
    </source>
</evidence>
<name>A0A6P8CB57_PUNGR</name>
<dbReference type="InterPro" id="IPR015943">
    <property type="entry name" value="WD40/YVTN_repeat-like_dom_sf"/>
</dbReference>
<feature type="compositionally biased region" description="Low complexity" evidence="4">
    <location>
        <begin position="293"/>
        <end position="307"/>
    </location>
</feature>
<dbReference type="InterPro" id="IPR044716">
    <property type="entry name" value="LEUNIG-like"/>
</dbReference>
<reference evidence="6 7" key="2">
    <citation type="submission" date="2025-04" db="UniProtKB">
        <authorList>
            <consortium name="RefSeq"/>
        </authorList>
    </citation>
    <scope>IDENTIFICATION</scope>
    <source>
        <tissue evidence="6 7">Leaf</tissue>
    </source>
</reference>
<dbReference type="Gene3D" id="2.130.10.10">
    <property type="entry name" value="YVTN repeat-like/Quinoprotein amine dehydrogenase"/>
    <property type="match status" value="2"/>
</dbReference>
<keyword evidence="1 3" id="KW-0853">WD repeat</keyword>
<dbReference type="RefSeq" id="XP_031381067.1">
    <property type="nucleotide sequence ID" value="XM_031525207.1"/>
</dbReference>
<proteinExistence type="predicted"/>
<feature type="compositionally biased region" description="Polar residues" evidence="4">
    <location>
        <begin position="276"/>
        <end position="292"/>
    </location>
</feature>
<dbReference type="GeneID" id="116195825"/>
<reference evidence="5" key="1">
    <citation type="journal article" date="2020" name="Plant Biotechnol. J.">
        <title>The pomegranate (Punica granatum L.) draft genome dissects genetic divergence between soft- and hard-seeded cultivars.</title>
        <authorList>
            <person name="Luo X."/>
            <person name="Li H."/>
            <person name="Wu Z."/>
            <person name="Yao W."/>
            <person name="Zhao P."/>
            <person name="Cao D."/>
            <person name="Yu H."/>
            <person name="Li K."/>
            <person name="Poudel K."/>
            <person name="Zhao D."/>
            <person name="Zhang F."/>
            <person name="Xia X."/>
            <person name="Chen L."/>
            <person name="Wang Q."/>
            <person name="Jing D."/>
            <person name="Cao S."/>
        </authorList>
    </citation>
    <scope>NUCLEOTIDE SEQUENCE [LARGE SCALE GENOMIC DNA]</scope>
</reference>
<accession>A0A6P8CB57</accession>
<evidence type="ECO:0000256" key="4">
    <source>
        <dbReference type="SAM" id="MobiDB-lite"/>
    </source>
</evidence>
<dbReference type="InterPro" id="IPR036322">
    <property type="entry name" value="WD40_repeat_dom_sf"/>
</dbReference>
<dbReference type="CDD" id="cd00200">
    <property type="entry name" value="WD40"/>
    <property type="match status" value="1"/>
</dbReference>
<feature type="region of interest" description="Disordered" evidence="4">
    <location>
        <begin position="200"/>
        <end position="313"/>
    </location>
</feature>
<dbReference type="InterPro" id="IPR019775">
    <property type="entry name" value="WD40_repeat_CS"/>
</dbReference>
<dbReference type="PROSITE" id="PS00678">
    <property type="entry name" value="WD_REPEATS_1"/>
    <property type="match status" value="1"/>
</dbReference>
<dbReference type="PROSITE" id="PS50082">
    <property type="entry name" value="WD_REPEATS_2"/>
    <property type="match status" value="4"/>
</dbReference>
<evidence type="ECO:0000313" key="6">
    <source>
        <dbReference type="RefSeq" id="XP_031381066.1"/>
    </source>
</evidence>
<dbReference type="SUPFAM" id="SSF50978">
    <property type="entry name" value="WD40 repeat-like"/>
    <property type="match status" value="1"/>
</dbReference>
<feature type="repeat" description="WD" evidence="3">
    <location>
        <begin position="651"/>
        <end position="683"/>
    </location>
</feature>
<evidence type="ECO:0000256" key="3">
    <source>
        <dbReference type="PROSITE-ProRule" id="PRU00221"/>
    </source>
</evidence>
<protein>
    <submittedName>
        <fullName evidence="6 7">Transcriptional corepressor LEUNIG_HOMOLOG-like isoform X4</fullName>
    </submittedName>
</protein>
<evidence type="ECO:0000313" key="7">
    <source>
        <dbReference type="RefSeq" id="XP_031381067.1"/>
    </source>
</evidence>
<gene>
    <name evidence="6 7" type="primary">LOC116195825</name>
</gene>
<feature type="compositionally biased region" description="Low complexity" evidence="4">
    <location>
        <begin position="247"/>
        <end position="269"/>
    </location>
</feature>
<sequence length="683" mass="73961">MQQLQLIRQAQLQRRDSTQPSIGGPANVGNSEAMLGQPTATALAAKMYEERMKLSNPMDSPVSQPLLDARMTLLKPASSQHGQLVQGNSGSVSAALQQMQDIKGEINMGAAQRSLAVNSSSLYGQGMMQPRPGVGNAGLSPGAGDLPLKGWPLTGIDQIRPSLGAQVQKPIMNSANQFHSLPQQQHQLLAQVQSQGNLNNSSIFGEMDPRAFRGMPRGSLNAKDGQMIPNDGSAGSPIQSTSSKMNMPPVQQSSSQQQQDQMQPQQVQQQRKRKGLSSSGPANSTGTGNTIGPSPNSQPSTPSTHTPGDGISMASNAQQATSMSKGLMIYGANGLGGLTSSTNQLDDIDHFGDVGSLEDNVESFLSQDDVDGRDVFGKLKSNQSEHAADPMKSFSFSEVSSIRESNSKVLCCHFSTDGKYLASGGHDKKVILWNMETFQTESTPEEHTHIITDVRFRPNSTQLATSSFDTTVRVWDAARPNFSLQTYSGHSSPVMSLDFHPKKTDLFCSCDNNNEIRFWNINQYSCNRVSKGGSTKVRFQPRIGQLLAAAANNMVAIFDVETDQQAFLLKGHPSEVHSICWDANGDRLASMSHESVRVWSMANGECIQEFNASGNNFHSCIFHSSYSHLLVIGGYQTMEIWNLAENRSVTTPAHECVISALAQSPVTRMIASTSHDKSVKIWK</sequence>
<feature type="repeat" description="WD" evidence="3">
    <location>
        <begin position="444"/>
        <end position="476"/>
    </location>
</feature>
<dbReference type="PRINTS" id="PR00320">
    <property type="entry name" value="GPROTEINBRPT"/>
</dbReference>
<evidence type="ECO:0000256" key="2">
    <source>
        <dbReference type="ARBA" id="ARBA00022737"/>
    </source>
</evidence>
<keyword evidence="2" id="KW-0677">Repeat</keyword>
<dbReference type="RefSeq" id="XP_031381066.1">
    <property type="nucleotide sequence ID" value="XM_031525206.1"/>
</dbReference>
<dbReference type="PROSITE" id="PS50294">
    <property type="entry name" value="WD_REPEATS_REGION"/>
    <property type="match status" value="4"/>
</dbReference>
<dbReference type="GO" id="GO:0003714">
    <property type="term" value="F:transcription corepressor activity"/>
    <property type="evidence" value="ECO:0007669"/>
    <property type="project" value="InterPro"/>
</dbReference>